<reference evidence="3" key="2">
    <citation type="journal article" date="2021" name="PeerJ">
        <title>Extensive microbial diversity within the chicken gut microbiome revealed by metagenomics and culture.</title>
        <authorList>
            <person name="Gilroy R."/>
            <person name="Ravi A."/>
            <person name="Getino M."/>
            <person name="Pursley I."/>
            <person name="Horton D.L."/>
            <person name="Alikhan N.F."/>
            <person name="Baker D."/>
            <person name="Gharbi K."/>
            <person name="Hall N."/>
            <person name="Watson M."/>
            <person name="Adriaenssens E.M."/>
            <person name="Foster-Nyarko E."/>
            <person name="Jarju S."/>
            <person name="Secka A."/>
            <person name="Antonio M."/>
            <person name="Oren A."/>
            <person name="Chaudhuri R.R."/>
            <person name="La Ragione R."/>
            <person name="Hildebrand F."/>
            <person name="Pallen M.J."/>
        </authorList>
    </citation>
    <scope>NUCLEOTIDE SEQUENCE</scope>
    <source>
        <strain evidence="3">CHK184-25365</strain>
    </source>
</reference>
<sequence>MEQMVLDRKVYQAYLDVLRQELVPATGCTEPIAIAYAGAIARKTLGQVPEQVELIVSGNIIKNVKSVVIPHSNGRKGLEAAVAAGIICGRPELELDVLSQTSPEDLQQLDAFLAGNRVQVRPSQAECPFDIQVKLTAGQDNAYVRIIGSHSNVVQVQKNGQLLVDHPFSTQGVSADENHRLLNVKDIVTFADTVDLDEVRPILQRQIDDNMAIAQAGLTQNYGANIGKILLRSYGNSVHNRAKAWAAAGSDARMNGCEMPVIINSGSGNQGITASVPVIVYAKECDVSQEQLYRALVVSNLTAIHLKTGIGSLSAYCGATSAGCGAGAGVCYLYGGKYKEISHTIVNALAINSGMLCDGAKASCAAKIASAVEAGLLGMQMYLHNSQFYGGDGIVAKGVENTIRTVSTIAREGMRSTDAEIIQFMIGNSAPTKEKDPQHF</sequence>
<dbReference type="InterPro" id="IPR021144">
    <property type="entry name" value="UPF0597"/>
</dbReference>
<protein>
    <recommendedName>
        <fullName evidence="1">UPF0597 protein IAB36_02115</fullName>
    </recommendedName>
</protein>
<evidence type="ECO:0000313" key="3">
    <source>
        <dbReference type="EMBL" id="HIR40604.1"/>
    </source>
</evidence>
<gene>
    <name evidence="3" type="ORF">IAB36_02115</name>
</gene>
<name>A0A9D1DCQ9_9FIRM</name>
<evidence type="ECO:0000256" key="1">
    <source>
        <dbReference type="HAMAP-Rule" id="MF_01845"/>
    </source>
</evidence>
<dbReference type="HAMAP" id="MF_01845">
    <property type="entry name" value="UPF0597"/>
    <property type="match status" value="1"/>
</dbReference>
<evidence type="ECO:0000259" key="2">
    <source>
        <dbReference type="Pfam" id="PF03313"/>
    </source>
</evidence>
<reference evidence="3" key="1">
    <citation type="submission" date="2020-10" db="EMBL/GenBank/DDBJ databases">
        <authorList>
            <person name="Gilroy R."/>
        </authorList>
    </citation>
    <scope>NUCLEOTIDE SEQUENCE</scope>
    <source>
        <strain evidence="3">CHK184-25365</strain>
    </source>
</reference>
<dbReference type="Pfam" id="PF03313">
    <property type="entry name" value="SDH_alpha"/>
    <property type="match status" value="1"/>
</dbReference>
<dbReference type="Proteomes" id="UP000886749">
    <property type="component" value="Unassembled WGS sequence"/>
</dbReference>
<evidence type="ECO:0000313" key="4">
    <source>
        <dbReference type="Proteomes" id="UP000886749"/>
    </source>
</evidence>
<dbReference type="PANTHER" id="PTHR30501:SF2">
    <property type="entry name" value="UPF0597 PROTEIN YHAM"/>
    <property type="match status" value="1"/>
</dbReference>
<dbReference type="PIRSF" id="PIRSF006054">
    <property type="entry name" value="UCP006054"/>
    <property type="match status" value="1"/>
</dbReference>
<organism evidence="3 4">
    <name type="scientific">Candidatus Egerieicola pullicola</name>
    <dbReference type="NCBI Taxonomy" id="2840775"/>
    <lineage>
        <taxon>Bacteria</taxon>
        <taxon>Bacillati</taxon>
        <taxon>Bacillota</taxon>
        <taxon>Clostridia</taxon>
        <taxon>Eubacteriales</taxon>
        <taxon>Oscillospiraceae</taxon>
        <taxon>Oscillospiraceae incertae sedis</taxon>
        <taxon>Candidatus Egerieicola</taxon>
    </lineage>
</organism>
<dbReference type="AlphaFoldDB" id="A0A9D1DCQ9"/>
<accession>A0A9D1DCQ9</accession>
<dbReference type="EMBL" id="DVGY01000052">
    <property type="protein sequence ID" value="HIR40604.1"/>
    <property type="molecule type" value="Genomic_DNA"/>
</dbReference>
<dbReference type="GO" id="GO:0080146">
    <property type="term" value="F:L-cysteine desulfhydrase activity"/>
    <property type="evidence" value="ECO:0007669"/>
    <property type="project" value="TreeGrafter"/>
</dbReference>
<dbReference type="PANTHER" id="PTHR30501">
    <property type="entry name" value="UPF0597 PROTEIN YHAM"/>
    <property type="match status" value="1"/>
</dbReference>
<feature type="domain" description="Serine dehydratase-like alpha subunit" evidence="2">
    <location>
        <begin position="174"/>
        <end position="422"/>
    </location>
</feature>
<comment type="similarity">
    <text evidence="1">Belongs to the UPF0597 family.</text>
</comment>
<comment type="caution">
    <text evidence="3">The sequence shown here is derived from an EMBL/GenBank/DDBJ whole genome shotgun (WGS) entry which is preliminary data.</text>
</comment>
<dbReference type="GO" id="GO:0019450">
    <property type="term" value="P:L-cysteine catabolic process to pyruvate"/>
    <property type="evidence" value="ECO:0007669"/>
    <property type="project" value="TreeGrafter"/>
</dbReference>
<dbReference type="InterPro" id="IPR005130">
    <property type="entry name" value="Ser_deHydtase-like_asu"/>
</dbReference>
<proteinExistence type="inferred from homology"/>